<proteinExistence type="predicted"/>
<protein>
    <submittedName>
        <fullName evidence="1">DUF1444 family protein</fullName>
    </submittedName>
</protein>
<dbReference type="Pfam" id="PF07285">
    <property type="entry name" value="DUF1444"/>
    <property type="match status" value="1"/>
</dbReference>
<evidence type="ECO:0000313" key="1">
    <source>
        <dbReference type="EMBL" id="RNB73353.1"/>
    </source>
</evidence>
<dbReference type="RefSeq" id="WP_122909349.1">
    <property type="nucleotide sequence ID" value="NZ_CBCSBE010000012.1"/>
</dbReference>
<keyword evidence="2" id="KW-1185">Reference proteome</keyword>
<gene>
    <name evidence="1" type="ORF">EDM52_12680</name>
</gene>
<sequence length="210" mass="24011">MAERKNENQQRINTSLIGQNERIYPVLRHAGLVQKERERWVYQPHTADTVMLYALDQGDGYSLIEQRMLQEAGWSEEELHRLAMDNLQQLPFTVKTQEVGGNRIHFISPADGYAASRILLEPLLRDFDRQKTGDTLGVAIPHQDVLIVADLVGDTGAHLLARLTYDFASKGQVPISVLPFFWEDRELTPFLVVSHGNETHIKRSPENEKR</sequence>
<comment type="caution">
    <text evidence="1">The sequence shown here is derived from an EMBL/GenBank/DDBJ whole genome shotgun (WGS) entry which is preliminary data.</text>
</comment>
<dbReference type="AlphaFoldDB" id="A0A3M8CCX9"/>
<reference evidence="1 2" key="1">
    <citation type="submission" date="2018-10" db="EMBL/GenBank/DDBJ databases">
        <title>Phylogenomics of Brevibacillus.</title>
        <authorList>
            <person name="Dunlap C."/>
        </authorList>
    </citation>
    <scope>NUCLEOTIDE SEQUENCE [LARGE SCALE GENOMIC DNA]</scope>
    <source>
        <strain evidence="1 2">JCM 12215</strain>
    </source>
</reference>
<accession>A0A3M8CCX9</accession>
<dbReference type="InterPro" id="IPR010838">
    <property type="entry name" value="DUF1444"/>
</dbReference>
<dbReference type="Proteomes" id="UP000282028">
    <property type="component" value="Unassembled WGS sequence"/>
</dbReference>
<evidence type="ECO:0000313" key="2">
    <source>
        <dbReference type="Proteomes" id="UP000282028"/>
    </source>
</evidence>
<name>A0A3M8CCX9_9BACL</name>
<dbReference type="EMBL" id="RHHR01000019">
    <property type="protein sequence ID" value="RNB73353.1"/>
    <property type="molecule type" value="Genomic_DNA"/>
</dbReference>
<dbReference type="NCBIfam" id="NF010189">
    <property type="entry name" value="PRK13668.1"/>
    <property type="match status" value="1"/>
</dbReference>
<organism evidence="1 2">
    <name type="scientific">Brevibacillus invocatus</name>
    <dbReference type="NCBI Taxonomy" id="173959"/>
    <lineage>
        <taxon>Bacteria</taxon>
        <taxon>Bacillati</taxon>
        <taxon>Bacillota</taxon>
        <taxon>Bacilli</taxon>
        <taxon>Bacillales</taxon>
        <taxon>Paenibacillaceae</taxon>
        <taxon>Brevibacillus</taxon>
    </lineage>
</organism>
<dbReference type="OrthoDB" id="154553at2"/>